<gene>
    <name evidence="1" type="ORF">THRCLA_22069</name>
</gene>
<dbReference type="Gene3D" id="1.10.510.10">
    <property type="entry name" value="Transferase(Phosphotransferase) domain 1"/>
    <property type="match status" value="2"/>
</dbReference>
<reference evidence="1 2" key="1">
    <citation type="journal article" date="2014" name="Genome Biol. Evol.">
        <title>The secreted proteins of Achlya hypogyna and Thraustotheca clavata identify the ancestral oomycete secretome and reveal gene acquisitions by horizontal gene transfer.</title>
        <authorList>
            <person name="Misner I."/>
            <person name="Blouin N."/>
            <person name="Leonard G."/>
            <person name="Richards T.A."/>
            <person name="Lane C.E."/>
        </authorList>
    </citation>
    <scope>NUCLEOTIDE SEQUENCE [LARGE SCALE GENOMIC DNA]</scope>
    <source>
        <strain evidence="1 2">ATCC 34112</strain>
    </source>
</reference>
<dbReference type="GO" id="GO:0004674">
    <property type="term" value="F:protein serine/threonine kinase activity"/>
    <property type="evidence" value="ECO:0007669"/>
    <property type="project" value="TreeGrafter"/>
</dbReference>
<dbReference type="Proteomes" id="UP000243217">
    <property type="component" value="Unassembled WGS sequence"/>
</dbReference>
<evidence type="ECO:0000313" key="1">
    <source>
        <dbReference type="EMBL" id="OQR95802.1"/>
    </source>
</evidence>
<dbReference type="PANTHER" id="PTHR44329:SF214">
    <property type="entry name" value="PROTEIN KINASE DOMAIN-CONTAINING PROTEIN"/>
    <property type="match status" value="1"/>
</dbReference>
<dbReference type="InterPro" id="IPR051681">
    <property type="entry name" value="Ser/Thr_Kinases-Pseudokinases"/>
</dbReference>
<sequence>MSIRNFHANQLKEITQPVAIKRLKSHDPRQVQMLIDEICLWAKLESEYIVMVIGASWTRPIDMECILVYMDLDNLRTHLSNIQRGNLIGIKSGKSYLSLYLFTTDYTLRSQVTVKGTSKLFEYDECTITRTIGTYRWMAPEFLSGNKYSLAADIYSFEIIFCLNFVHMNCHIQTLTKGGVYPLFGDKAPEWVKVLAIRCLQLNRPTTLELSVMLPNNIN</sequence>
<dbReference type="AlphaFoldDB" id="A0A1V9ZCX5"/>
<dbReference type="EMBL" id="JNBS01002030">
    <property type="protein sequence ID" value="OQR95802.1"/>
    <property type="molecule type" value="Genomic_DNA"/>
</dbReference>
<keyword evidence="2" id="KW-1185">Reference proteome</keyword>
<evidence type="ECO:0000313" key="2">
    <source>
        <dbReference type="Proteomes" id="UP000243217"/>
    </source>
</evidence>
<name>A0A1V9ZCX5_9STRA</name>
<comment type="caution">
    <text evidence="1">The sequence shown here is derived from an EMBL/GenBank/DDBJ whole genome shotgun (WGS) entry which is preliminary data.</text>
</comment>
<accession>A0A1V9ZCX5</accession>
<organism evidence="1 2">
    <name type="scientific">Thraustotheca clavata</name>
    <dbReference type="NCBI Taxonomy" id="74557"/>
    <lineage>
        <taxon>Eukaryota</taxon>
        <taxon>Sar</taxon>
        <taxon>Stramenopiles</taxon>
        <taxon>Oomycota</taxon>
        <taxon>Saprolegniomycetes</taxon>
        <taxon>Saprolegniales</taxon>
        <taxon>Achlyaceae</taxon>
        <taxon>Thraustotheca</taxon>
    </lineage>
</organism>
<dbReference type="InterPro" id="IPR011009">
    <property type="entry name" value="Kinase-like_dom_sf"/>
</dbReference>
<protein>
    <recommendedName>
        <fullName evidence="3">Protein kinase domain-containing protein</fullName>
    </recommendedName>
</protein>
<dbReference type="OrthoDB" id="688481at2759"/>
<dbReference type="SUPFAM" id="SSF56112">
    <property type="entry name" value="Protein kinase-like (PK-like)"/>
    <property type="match status" value="1"/>
</dbReference>
<proteinExistence type="predicted"/>
<dbReference type="PANTHER" id="PTHR44329">
    <property type="entry name" value="SERINE/THREONINE-PROTEIN KINASE TNNI3K-RELATED"/>
    <property type="match status" value="1"/>
</dbReference>
<evidence type="ECO:0008006" key="3">
    <source>
        <dbReference type="Google" id="ProtNLM"/>
    </source>
</evidence>